<dbReference type="EMBL" id="QNUK01000202">
    <property type="protein sequence ID" value="KAF5898391.1"/>
    <property type="molecule type" value="Genomic_DNA"/>
</dbReference>
<gene>
    <name evidence="2" type="ORF">DAT39_011910</name>
</gene>
<organism evidence="2 3">
    <name type="scientific">Clarias magur</name>
    <name type="common">Asian catfish</name>
    <name type="synonym">Macropteronotus magur</name>
    <dbReference type="NCBI Taxonomy" id="1594786"/>
    <lineage>
        <taxon>Eukaryota</taxon>
        <taxon>Metazoa</taxon>
        <taxon>Chordata</taxon>
        <taxon>Craniata</taxon>
        <taxon>Vertebrata</taxon>
        <taxon>Euteleostomi</taxon>
        <taxon>Actinopterygii</taxon>
        <taxon>Neopterygii</taxon>
        <taxon>Teleostei</taxon>
        <taxon>Ostariophysi</taxon>
        <taxon>Siluriformes</taxon>
        <taxon>Clariidae</taxon>
        <taxon>Clarias</taxon>
    </lineage>
</organism>
<reference evidence="2" key="1">
    <citation type="submission" date="2020-07" db="EMBL/GenBank/DDBJ databases">
        <title>Clarias magur genome sequencing, assembly and annotation.</title>
        <authorList>
            <person name="Kushwaha B."/>
            <person name="Kumar R."/>
            <person name="Das P."/>
            <person name="Joshi C.G."/>
            <person name="Kumar D."/>
            <person name="Nagpure N.S."/>
            <person name="Pandey M."/>
            <person name="Agarwal S."/>
            <person name="Srivastava S."/>
            <person name="Singh M."/>
            <person name="Sahoo L."/>
            <person name="Jayasankar P."/>
            <person name="Meher P.K."/>
            <person name="Koringa P.G."/>
            <person name="Iquebal M.A."/>
            <person name="Das S.P."/>
            <person name="Bit A."/>
            <person name="Patnaik S."/>
            <person name="Patel N."/>
            <person name="Shah T.M."/>
            <person name="Hinsu A."/>
            <person name="Jena J.K."/>
        </authorList>
    </citation>
    <scope>NUCLEOTIDE SEQUENCE</scope>
    <source>
        <strain evidence="2">CIFAMagur01</strain>
        <tissue evidence="2">Testis</tissue>
    </source>
</reference>
<proteinExistence type="predicted"/>
<sequence>LQAAEPKKTLESSDLIIPDLALVLHLTQPFLFSLGLGLALRVHRLVLSLW</sequence>
<evidence type="ECO:0000256" key="1">
    <source>
        <dbReference type="SAM" id="Phobius"/>
    </source>
</evidence>
<feature type="non-terminal residue" evidence="2">
    <location>
        <position position="1"/>
    </location>
</feature>
<keyword evidence="3" id="KW-1185">Reference proteome</keyword>
<dbReference type="Proteomes" id="UP000727407">
    <property type="component" value="Unassembled WGS sequence"/>
</dbReference>
<name>A0A8J4TI93_CLAMG</name>
<feature type="transmembrane region" description="Helical" evidence="1">
    <location>
        <begin position="20"/>
        <end position="40"/>
    </location>
</feature>
<accession>A0A8J4TI93</accession>
<keyword evidence="1" id="KW-0812">Transmembrane</keyword>
<evidence type="ECO:0000313" key="3">
    <source>
        <dbReference type="Proteomes" id="UP000727407"/>
    </source>
</evidence>
<keyword evidence="1" id="KW-0472">Membrane</keyword>
<dbReference type="AlphaFoldDB" id="A0A8J4TI93"/>
<evidence type="ECO:0000313" key="2">
    <source>
        <dbReference type="EMBL" id="KAF5898391.1"/>
    </source>
</evidence>
<comment type="caution">
    <text evidence="2">The sequence shown here is derived from an EMBL/GenBank/DDBJ whole genome shotgun (WGS) entry which is preliminary data.</text>
</comment>
<feature type="non-terminal residue" evidence="2">
    <location>
        <position position="50"/>
    </location>
</feature>
<keyword evidence="1" id="KW-1133">Transmembrane helix</keyword>
<protein>
    <submittedName>
        <fullName evidence="2">Uncharacterized protein</fullName>
    </submittedName>
</protein>